<dbReference type="SUPFAM" id="SSF48179">
    <property type="entry name" value="6-phosphogluconate dehydrogenase C-terminal domain-like"/>
    <property type="match status" value="1"/>
</dbReference>
<organism evidence="7 8">
    <name type="scientific">Alicyclobacillus vulcanalis</name>
    <dbReference type="NCBI Taxonomy" id="252246"/>
    <lineage>
        <taxon>Bacteria</taxon>
        <taxon>Bacillati</taxon>
        <taxon>Bacillota</taxon>
        <taxon>Bacilli</taxon>
        <taxon>Bacillales</taxon>
        <taxon>Alicyclobacillaceae</taxon>
        <taxon>Alicyclobacillus</taxon>
    </lineage>
</organism>
<dbReference type="InterPro" id="IPR029154">
    <property type="entry name" value="HIBADH-like_NADP-bd"/>
</dbReference>
<sequence length="296" mass="32305">MEKPVIGFLGLGKMGLPMSLNLVRGGYEVHGFDVVERSREAFAREGGLVHASALEVVRAADVICASLPGPTEVTDVFEGMVAQEGREHQLVIDFSTVSPQVNHRVAEALSRKGIEYLGAPVSGGVERAVDGSLTVMVGGPKSSFERAKPLLDLIGQNVFHISEDVGAGSVVKLVNNYFIGYYTLAVAEALTLAGEMGMDLEQLFSILNVSYGQSRIYERNWKLFISQDAYEPGFTTRLLIKDLHLAKDMAAAKGLDLPMTDVLIQMYERAAEHGYADLDMAAMYRYIQDVKNAKRA</sequence>
<dbReference type="AlphaFoldDB" id="A0A1N7MUD8"/>
<dbReference type="InterPro" id="IPR013328">
    <property type="entry name" value="6PGD_dom2"/>
</dbReference>
<dbReference type="PANTHER" id="PTHR22981:SF7">
    <property type="entry name" value="3-HYDROXYISOBUTYRATE DEHYDROGENASE, MITOCHONDRIAL"/>
    <property type="match status" value="1"/>
</dbReference>
<dbReference type="GO" id="GO:0016054">
    <property type="term" value="P:organic acid catabolic process"/>
    <property type="evidence" value="ECO:0007669"/>
    <property type="project" value="UniProtKB-ARBA"/>
</dbReference>
<dbReference type="InterPro" id="IPR002204">
    <property type="entry name" value="3-OH-isobutyrate_DH-rel_CS"/>
</dbReference>
<name>A0A1N7MUD8_9BACL</name>
<dbReference type="InterPro" id="IPR006115">
    <property type="entry name" value="6PGDH_NADP-bd"/>
</dbReference>
<dbReference type="InterPro" id="IPR036291">
    <property type="entry name" value="NAD(P)-bd_dom_sf"/>
</dbReference>
<evidence type="ECO:0000256" key="2">
    <source>
        <dbReference type="ARBA" id="ARBA00023002"/>
    </source>
</evidence>
<evidence type="ECO:0000256" key="4">
    <source>
        <dbReference type="PIRSR" id="PIRSR000103-1"/>
    </source>
</evidence>
<dbReference type="GO" id="GO:0050661">
    <property type="term" value="F:NADP binding"/>
    <property type="evidence" value="ECO:0007669"/>
    <property type="project" value="InterPro"/>
</dbReference>
<dbReference type="InterPro" id="IPR008927">
    <property type="entry name" value="6-PGluconate_DH-like_C_sf"/>
</dbReference>
<dbReference type="PIRSF" id="PIRSF000103">
    <property type="entry name" value="HIBADH"/>
    <property type="match status" value="1"/>
</dbReference>
<reference evidence="8" key="1">
    <citation type="submission" date="2017-01" db="EMBL/GenBank/DDBJ databases">
        <authorList>
            <person name="Varghese N."/>
            <person name="Submissions S."/>
        </authorList>
    </citation>
    <scope>NUCLEOTIDE SEQUENCE [LARGE SCALE GENOMIC DNA]</scope>
    <source>
        <strain evidence="8">DSM 16176</strain>
    </source>
</reference>
<dbReference type="PROSITE" id="PS00895">
    <property type="entry name" value="3_HYDROXYISOBUT_DH"/>
    <property type="match status" value="1"/>
</dbReference>
<dbReference type="STRING" id="252246.SAMN05421799_106129"/>
<evidence type="ECO:0000313" key="7">
    <source>
        <dbReference type="EMBL" id="SIS89716.1"/>
    </source>
</evidence>
<evidence type="ECO:0000256" key="1">
    <source>
        <dbReference type="ARBA" id="ARBA00009080"/>
    </source>
</evidence>
<dbReference type="OrthoDB" id="9786703at2"/>
<feature type="active site" evidence="4">
    <location>
        <position position="172"/>
    </location>
</feature>
<evidence type="ECO:0000259" key="5">
    <source>
        <dbReference type="Pfam" id="PF03446"/>
    </source>
</evidence>
<feature type="domain" description="6-phosphogluconate dehydrogenase NADP-binding" evidence="5">
    <location>
        <begin position="6"/>
        <end position="161"/>
    </location>
</feature>
<dbReference type="GO" id="GO:0051287">
    <property type="term" value="F:NAD binding"/>
    <property type="evidence" value="ECO:0007669"/>
    <property type="project" value="InterPro"/>
</dbReference>
<dbReference type="Proteomes" id="UP000186156">
    <property type="component" value="Unassembled WGS sequence"/>
</dbReference>
<evidence type="ECO:0000256" key="3">
    <source>
        <dbReference type="ARBA" id="ARBA00023027"/>
    </source>
</evidence>
<evidence type="ECO:0000259" key="6">
    <source>
        <dbReference type="Pfam" id="PF14833"/>
    </source>
</evidence>
<dbReference type="RefSeq" id="WP_076347065.1">
    <property type="nucleotide sequence ID" value="NZ_FTOO01000006.1"/>
</dbReference>
<keyword evidence="2" id="KW-0560">Oxidoreductase</keyword>
<dbReference type="GO" id="GO:0016616">
    <property type="term" value="F:oxidoreductase activity, acting on the CH-OH group of donors, NAD or NADP as acceptor"/>
    <property type="evidence" value="ECO:0007669"/>
    <property type="project" value="TreeGrafter"/>
</dbReference>
<keyword evidence="3" id="KW-0520">NAD</keyword>
<dbReference type="Gene3D" id="1.10.1040.10">
    <property type="entry name" value="N-(1-d-carboxylethyl)-l-norvaline Dehydrogenase, domain 2"/>
    <property type="match status" value="1"/>
</dbReference>
<proteinExistence type="inferred from homology"/>
<keyword evidence="8" id="KW-1185">Reference proteome</keyword>
<evidence type="ECO:0000313" key="8">
    <source>
        <dbReference type="Proteomes" id="UP000186156"/>
    </source>
</evidence>
<comment type="similarity">
    <text evidence="1">Belongs to the HIBADH-related family.</text>
</comment>
<dbReference type="Pfam" id="PF14833">
    <property type="entry name" value="NAD_binding_11"/>
    <property type="match status" value="1"/>
</dbReference>
<dbReference type="EMBL" id="FTOO01000006">
    <property type="protein sequence ID" value="SIS89716.1"/>
    <property type="molecule type" value="Genomic_DNA"/>
</dbReference>
<dbReference type="PANTHER" id="PTHR22981">
    <property type="entry name" value="3-HYDROXYISOBUTYRATE DEHYDROGENASE-RELATED"/>
    <property type="match status" value="1"/>
</dbReference>
<dbReference type="Gene3D" id="3.40.50.720">
    <property type="entry name" value="NAD(P)-binding Rossmann-like Domain"/>
    <property type="match status" value="1"/>
</dbReference>
<dbReference type="SUPFAM" id="SSF51735">
    <property type="entry name" value="NAD(P)-binding Rossmann-fold domains"/>
    <property type="match status" value="1"/>
</dbReference>
<dbReference type="Pfam" id="PF03446">
    <property type="entry name" value="NAD_binding_2"/>
    <property type="match status" value="1"/>
</dbReference>
<accession>A0A1N7MUD8</accession>
<dbReference type="InterPro" id="IPR015815">
    <property type="entry name" value="HIBADH-related"/>
</dbReference>
<feature type="domain" description="3-hydroxyisobutyrate dehydrogenase-like NAD-binding" evidence="6">
    <location>
        <begin position="166"/>
        <end position="287"/>
    </location>
</feature>
<gene>
    <name evidence="7" type="ORF">SAMN05421799_106129</name>
</gene>
<protein>
    <submittedName>
        <fullName evidence="7">3-hydroxyisobutyrate dehydrogenase/2-hydroxy-3-oxopropionate reductase</fullName>
    </submittedName>
</protein>